<evidence type="ECO:0000313" key="2">
    <source>
        <dbReference type="EMBL" id="CEM03375.1"/>
    </source>
</evidence>
<feature type="region of interest" description="Disordered" evidence="1">
    <location>
        <begin position="294"/>
        <end position="314"/>
    </location>
</feature>
<feature type="compositionally biased region" description="Pro residues" evidence="1">
    <location>
        <begin position="1"/>
        <end position="11"/>
    </location>
</feature>
<evidence type="ECO:0000313" key="3">
    <source>
        <dbReference type="Proteomes" id="UP000041254"/>
    </source>
</evidence>
<dbReference type="InParanoid" id="A0A0G4EY66"/>
<reference evidence="2 3" key="1">
    <citation type="submission" date="2014-11" db="EMBL/GenBank/DDBJ databases">
        <authorList>
            <person name="Zhu J."/>
            <person name="Qi W."/>
            <person name="Song R."/>
        </authorList>
    </citation>
    <scope>NUCLEOTIDE SEQUENCE [LARGE SCALE GENOMIC DNA]</scope>
</reference>
<organism evidence="2 3">
    <name type="scientific">Vitrella brassicaformis (strain CCMP3155)</name>
    <dbReference type="NCBI Taxonomy" id="1169540"/>
    <lineage>
        <taxon>Eukaryota</taxon>
        <taxon>Sar</taxon>
        <taxon>Alveolata</taxon>
        <taxon>Colpodellida</taxon>
        <taxon>Vitrellaceae</taxon>
        <taxon>Vitrella</taxon>
    </lineage>
</organism>
<accession>A0A0G4EY66</accession>
<evidence type="ECO:0000256" key="1">
    <source>
        <dbReference type="SAM" id="MobiDB-lite"/>
    </source>
</evidence>
<feature type="compositionally biased region" description="Basic and acidic residues" evidence="1">
    <location>
        <begin position="122"/>
        <end position="135"/>
    </location>
</feature>
<proteinExistence type="predicted"/>
<dbReference type="AlphaFoldDB" id="A0A0G4EY66"/>
<dbReference type="EMBL" id="CDMY01000339">
    <property type="protein sequence ID" value="CEM03375.1"/>
    <property type="molecule type" value="Genomic_DNA"/>
</dbReference>
<feature type="compositionally biased region" description="Basic and acidic residues" evidence="1">
    <location>
        <begin position="63"/>
        <end position="84"/>
    </location>
</feature>
<feature type="region of interest" description="Disordered" evidence="1">
    <location>
        <begin position="1"/>
        <end position="148"/>
    </location>
</feature>
<dbReference type="Proteomes" id="UP000041254">
    <property type="component" value="Unassembled WGS sequence"/>
</dbReference>
<feature type="compositionally biased region" description="Basic residues" evidence="1">
    <location>
        <begin position="52"/>
        <end position="62"/>
    </location>
</feature>
<name>A0A0G4EY66_VITBC</name>
<protein>
    <submittedName>
        <fullName evidence="2">Uncharacterized protein</fullName>
    </submittedName>
</protein>
<gene>
    <name evidence="2" type="ORF">Vbra_13840</name>
</gene>
<feature type="compositionally biased region" description="Basic residues" evidence="1">
    <location>
        <begin position="300"/>
        <end position="314"/>
    </location>
</feature>
<keyword evidence="3" id="KW-1185">Reference proteome</keyword>
<dbReference type="VEuPathDB" id="CryptoDB:Vbra_13840"/>
<sequence>MWLPRPVPDFPSPSSRRGACDNDEEPSAVWMMQLGSNPPLTTGGGVPMRRDVVHRRCPRRRAEKQALSRNVERLNDEVQQERQKAAQQEIRGTESKQNEDDKDNTDTGNETSKRAAQILHYRGTEGKQNEDDKYNTDTGGLPGQFSTKASEDNDIKRHITDMIIDYRHEPREGEEKRLFVWPAKYPLEFTGLPAPQEGLLLFGPSRKGDAAPVRESARIAAMQQQLSAVNYATLTADKVTANRKRQRDAQETVTKLLGAEEERTSEARRNCRRLQEKRILGELGSYKNITAETVAANRDRQRKRVARRGRQAGV</sequence>